<evidence type="ECO:0000259" key="1">
    <source>
        <dbReference type="Pfam" id="PF13966"/>
    </source>
</evidence>
<feature type="domain" description="Reverse transcriptase zinc-binding" evidence="1">
    <location>
        <begin position="106"/>
        <end position="150"/>
    </location>
</feature>
<organism evidence="2 3">
    <name type="scientific">Lithospermum erythrorhizon</name>
    <name type="common">Purple gromwell</name>
    <name type="synonym">Lithospermum officinale var. erythrorhizon</name>
    <dbReference type="NCBI Taxonomy" id="34254"/>
    <lineage>
        <taxon>Eukaryota</taxon>
        <taxon>Viridiplantae</taxon>
        <taxon>Streptophyta</taxon>
        <taxon>Embryophyta</taxon>
        <taxon>Tracheophyta</taxon>
        <taxon>Spermatophyta</taxon>
        <taxon>Magnoliopsida</taxon>
        <taxon>eudicotyledons</taxon>
        <taxon>Gunneridae</taxon>
        <taxon>Pentapetalae</taxon>
        <taxon>asterids</taxon>
        <taxon>lamiids</taxon>
        <taxon>Boraginales</taxon>
        <taxon>Boraginaceae</taxon>
        <taxon>Boraginoideae</taxon>
        <taxon>Lithospermeae</taxon>
        <taxon>Lithospermum</taxon>
    </lineage>
</organism>
<comment type="caution">
    <text evidence="2">The sequence shown here is derived from an EMBL/GenBank/DDBJ whole genome shotgun (WGS) entry which is preliminary data.</text>
</comment>
<reference evidence="2 3" key="1">
    <citation type="submission" date="2024-01" db="EMBL/GenBank/DDBJ databases">
        <title>The complete chloroplast genome sequence of Lithospermum erythrorhizon: insights into the phylogenetic relationship among Boraginaceae species and the maternal lineages of purple gromwells.</title>
        <authorList>
            <person name="Okada T."/>
            <person name="Watanabe K."/>
        </authorList>
    </citation>
    <scope>NUCLEOTIDE SEQUENCE [LARGE SCALE GENOMIC DNA]</scope>
</reference>
<gene>
    <name evidence="2" type="ORF">LIER_30001</name>
</gene>
<evidence type="ECO:0000313" key="2">
    <source>
        <dbReference type="EMBL" id="GAA0179660.1"/>
    </source>
</evidence>
<dbReference type="Pfam" id="PF13966">
    <property type="entry name" value="zf-RVT"/>
    <property type="match status" value="1"/>
</dbReference>
<accession>A0AAV3RQ41</accession>
<evidence type="ECO:0000313" key="3">
    <source>
        <dbReference type="Proteomes" id="UP001454036"/>
    </source>
</evidence>
<protein>
    <recommendedName>
        <fullName evidence="1">Reverse transcriptase zinc-binding domain-containing protein</fullName>
    </recommendedName>
</protein>
<dbReference type="AlphaFoldDB" id="A0AAV3RQ41"/>
<sequence>MWTESWVPKNTDYFLRGERGDRARWVSQLISNGEWIKEEVERCVEGEDGQRILAMPLSLRGGRDKLVWQHSCSGVYMTCSGHKCANSELRGKARGEGSIRGGGQGTWRELWKLKVAPRVKLFFWKILHNILPTKANLSKKGVMVDTSCVFVIREWRPLNIYSWSVLFLAGYGTLPL</sequence>
<dbReference type="InterPro" id="IPR026960">
    <property type="entry name" value="RVT-Znf"/>
</dbReference>
<dbReference type="EMBL" id="BAABME010010539">
    <property type="protein sequence ID" value="GAA0179660.1"/>
    <property type="molecule type" value="Genomic_DNA"/>
</dbReference>
<keyword evidence="3" id="KW-1185">Reference proteome</keyword>
<name>A0AAV3RQ41_LITER</name>
<dbReference type="Proteomes" id="UP001454036">
    <property type="component" value="Unassembled WGS sequence"/>
</dbReference>
<proteinExistence type="predicted"/>